<dbReference type="EMBL" id="QBIY01012853">
    <property type="protein sequence ID" value="RXN15476.1"/>
    <property type="molecule type" value="Genomic_DNA"/>
</dbReference>
<feature type="region of interest" description="Disordered" evidence="1">
    <location>
        <begin position="27"/>
        <end position="54"/>
    </location>
</feature>
<feature type="compositionally biased region" description="Low complexity" evidence="1">
    <location>
        <begin position="27"/>
        <end position="36"/>
    </location>
</feature>
<dbReference type="Proteomes" id="UP000290572">
    <property type="component" value="Unassembled WGS sequence"/>
</dbReference>
<evidence type="ECO:0000313" key="3">
    <source>
        <dbReference type="Proteomes" id="UP000290572"/>
    </source>
</evidence>
<organism evidence="2 3">
    <name type="scientific">Labeo rohita</name>
    <name type="common">Indian major carp</name>
    <name type="synonym">Cyprinus rohita</name>
    <dbReference type="NCBI Taxonomy" id="84645"/>
    <lineage>
        <taxon>Eukaryota</taxon>
        <taxon>Metazoa</taxon>
        <taxon>Chordata</taxon>
        <taxon>Craniata</taxon>
        <taxon>Vertebrata</taxon>
        <taxon>Euteleostomi</taxon>
        <taxon>Actinopterygii</taxon>
        <taxon>Neopterygii</taxon>
        <taxon>Teleostei</taxon>
        <taxon>Ostariophysi</taxon>
        <taxon>Cypriniformes</taxon>
        <taxon>Cyprinidae</taxon>
        <taxon>Labeoninae</taxon>
        <taxon>Labeonini</taxon>
        <taxon>Labeo</taxon>
    </lineage>
</organism>
<comment type="caution">
    <text evidence="2">The sequence shown here is derived from an EMBL/GenBank/DDBJ whole genome shotgun (WGS) entry which is preliminary data.</text>
</comment>
<protein>
    <submittedName>
        <fullName evidence="2">Retrotransposon-derived PEG10</fullName>
    </submittedName>
</protein>
<dbReference type="AlphaFoldDB" id="A0A498M7P4"/>
<evidence type="ECO:0000313" key="2">
    <source>
        <dbReference type="EMBL" id="RXN15476.1"/>
    </source>
</evidence>
<accession>A0A498M7P4</accession>
<proteinExistence type="predicted"/>
<reference evidence="2 3" key="1">
    <citation type="submission" date="2018-03" db="EMBL/GenBank/DDBJ databases">
        <title>Draft genome sequence of Rohu Carp (Labeo rohita).</title>
        <authorList>
            <person name="Das P."/>
            <person name="Kushwaha B."/>
            <person name="Joshi C.G."/>
            <person name="Kumar D."/>
            <person name="Nagpure N.S."/>
            <person name="Sahoo L."/>
            <person name="Das S.P."/>
            <person name="Bit A."/>
            <person name="Patnaik S."/>
            <person name="Meher P.K."/>
            <person name="Jayasankar P."/>
            <person name="Koringa P.G."/>
            <person name="Patel N.V."/>
            <person name="Hinsu A.T."/>
            <person name="Kumar R."/>
            <person name="Pandey M."/>
            <person name="Agarwal S."/>
            <person name="Srivastava S."/>
            <person name="Singh M."/>
            <person name="Iquebal M.A."/>
            <person name="Jaiswal S."/>
            <person name="Angadi U.B."/>
            <person name="Kumar N."/>
            <person name="Raza M."/>
            <person name="Shah T.M."/>
            <person name="Rai A."/>
            <person name="Jena J.K."/>
        </authorList>
    </citation>
    <scope>NUCLEOTIDE SEQUENCE [LARGE SCALE GENOMIC DNA]</scope>
    <source>
        <strain evidence="2">DASCIFA01</strain>
        <tissue evidence="2">Testis</tissue>
    </source>
</reference>
<evidence type="ECO:0000256" key="1">
    <source>
        <dbReference type="SAM" id="MobiDB-lite"/>
    </source>
</evidence>
<gene>
    <name evidence="2" type="ORF">ROHU_008783</name>
</gene>
<sequence length="114" mass="12330">MAKHSQLLADVMSSIRQLYDRLLGVSPSSPLPSSSSCNQPTPVAEPRLPPKPFAGDPSSCQGFLTQCSLTFELQPSSFPTDHFKIAYIITLLSDKALSWVSAVWGSKDACCQVD</sequence>
<keyword evidence="3" id="KW-1185">Reference proteome</keyword>
<name>A0A498M7P4_LABRO</name>